<dbReference type="Gene3D" id="3.10.20.90">
    <property type="entry name" value="Phosphatidylinositol 3-kinase Catalytic Subunit, Chain A, domain 1"/>
    <property type="match status" value="2"/>
</dbReference>
<dbReference type="PROSITE" id="PS50200">
    <property type="entry name" value="RA"/>
    <property type="match status" value="2"/>
</dbReference>
<dbReference type="SMART" id="SM01132">
    <property type="entry name" value="DIL"/>
    <property type="match status" value="1"/>
</dbReference>
<dbReference type="GO" id="GO:0005912">
    <property type="term" value="C:adherens junction"/>
    <property type="evidence" value="ECO:0007669"/>
    <property type="project" value="TreeGrafter"/>
</dbReference>
<protein>
    <submittedName>
        <fullName evidence="5">Afadin</fullName>
    </submittedName>
</protein>
<gene>
    <name evidence="5" type="ORF">WN51_08083</name>
</gene>
<dbReference type="CDD" id="cd01782">
    <property type="entry name" value="RA1_Afadin"/>
    <property type="match status" value="1"/>
</dbReference>
<evidence type="ECO:0000259" key="4">
    <source>
        <dbReference type="PROSITE" id="PS51126"/>
    </source>
</evidence>
<dbReference type="OrthoDB" id="6260541at2759"/>
<dbReference type="PROSITE" id="PS51126">
    <property type="entry name" value="DILUTE"/>
    <property type="match status" value="1"/>
</dbReference>
<dbReference type="InterPro" id="IPR000159">
    <property type="entry name" value="RA_dom"/>
</dbReference>
<dbReference type="PANTHER" id="PTHR10398">
    <property type="entry name" value="AFADIN"/>
    <property type="match status" value="1"/>
</dbReference>
<name>A0A0M8ZQR9_9HYME</name>
<feature type="domain" description="Ras-associating" evidence="3">
    <location>
        <begin position="234"/>
        <end position="333"/>
    </location>
</feature>
<dbReference type="CDD" id="cd06789">
    <property type="entry name" value="PDZ_AFDN-like"/>
    <property type="match status" value="1"/>
</dbReference>
<dbReference type="GO" id="GO:0007165">
    <property type="term" value="P:signal transduction"/>
    <property type="evidence" value="ECO:0007669"/>
    <property type="project" value="InterPro"/>
</dbReference>
<feature type="domain" description="PDZ" evidence="2">
    <location>
        <begin position="879"/>
        <end position="964"/>
    </location>
</feature>
<dbReference type="SMART" id="SM00314">
    <property type="entry name" value="RA"/>
    <property type="match status" value="2"/>
</dbReference>
<dbReference type="SUPFAM" id="SSF50156">
    <property type="entry name" value="PDZ domain-like"/>
    <property type="match status" value="1"/>
</dbReference>
<dbReference type="InterPro" id="IPR028842">
    <property type="entry name" value="Afadin"/>
</dbReference>
<dbReference type="FunFam" id="2.30.42.10:FF:000032">
    <property type="entry name" value="Afadin isoform A"/>
    <property type="match status" value="1"/>
</dbReference>
<dbReference type="InterPro" id="IPR002710">
    <property type="entry name" value="Dilute_dom"/>
</dbReference>
<dbReference type="FunFam" id="3.10.20.90:FF:000033">
    <property type="entry name" value="afadin isoform X1"/>
    <property type="match status" value="1"/>
</dbReference>
<dbReference type="Pfam" id="PF01843">
    <property type="entry name" value="DIL"/>
    <property type="match status" value="1"/>
</dbReference>
<dbReference type="InterPro" id="IPR001478">
    <property type="entry name" value="PDZ"/>
</dbReference>
<dbReference type="InterPro" id="IPR036034">
    <property type="entry name" value="PDZ_sf"/>
</dbReference>
<proteinExistence type="predicted"/>
<dbReference type="CDD" id="cd01781">
    <property type="entry name" value="RA2_Afadin"/>
    <property type="match status" value="1"/>
</dbReference>
<dbReference type="Pfam" id="PF00595">
    <property type="entry name" value="PDZ"/>
    <property type="match status" value="1"/>
</dbReference>
<feature type="domain" description="Ras-associating" evidence="3">
    <location>
        <begin position="41"/>
        <end position="135"/>
    </location>
</feature>
<feature type="compositionally biased region" description="Basic residues" evidence="1">
    <location>
        <begin position="152"/>
        <end position="164"/>
    </location>
</feature>
<dbReference type="PANTHER" id="PTHR10398:SF2">
    <property type="entry name" value="AFADIN"/>
    <property type="match status" value="1"/>
</dbReference>
<dbReference type="Proteomes" id="UP000053105">
    <property type="component" value="Unassembled WGS sequence"/>
</dbReference>
<organism evidence="5 6">
    <name type="scientific">Melipona quadrifasciata</name>
    <dbReference type="NCBI Taxonomy" id="166423"/>
    <lineage>
        <taxon>Eukaryota</taxon>
        <taxon>Metazoa</taxon>
        <taxon>Ecdysozoa</taxon>
        <taxon>Arthropoda</taxon>
        <taxon>Hexapoda</taxon>
        <taxon>Insecta</taxon>
        <taxon>Pterygota</taxon>
        <taxon>Neoptera</taxon>
        <taxon>Endopterygota</taxon>
        <taxon>Hymenoptera</taxon>
        <taxon>Apocrita</taxon>
        <taxon>Aculeata</taxon>
        <taxon>Apoidea</taxon>
        <taxon>Anthophila</taxon>
        <taxon>Apidae</taxon>
        <taxon>Melipona</taxon>
    </lineage>
</organism>
<evidence type="ECO:0000313" key="5">
    <source>
        <dbReference type="EMBL" id="KOX67713.1"/>
    </source>
</evidence>
<dbReference type="Pfam" id="PF00788">
    <property type="entry name" value="RA"/>
    <property type="match status" value="2"/>
</dbReference>
<keyword evidence="6" id="KW-1185">Reference proteome</keyword>
<dbReference type="GO" id="GO:0050839">
    <property type="term" value="F:cell adhesion molecule binding"/>
    <property type="evidence" value="ECO:0007669"/>
    <property type="project" value="TreeGrafter"/>
</dbReference>
<feature type="domain" description="Dilute" evidence="4">
    <location>
        <begin position="538"/>
        <end position="772"/>
    </location>
</feature>
<dbReference type="GO" id="GO:0032880">
    <property type="term" value="P:regulation of protein localization"/>
    <property type="evidence" value="ECO:0007669"/>
    <property type="project" value="TreeGrafter"/>
</dbReference>
<dbReference type="EMBL" id="KQ435989">
    <property type="protein sequence ID" value="KOX67713.1"/>
    <property type="molecule type" value="Genomic_DNA"/>
</dbReference>
<accession>A0A0M8ZQR9</accession>
<evidence type="ECO:0000259" key="3">
    <source>
        <dbReference type="PROSITE" id="PS50200"/>
    </source>
</evidence>
<feature type="region of interest" description="Disordered" evidence="1">
    <location>
        <begin position="140"/>
        <end position="169"/>
    </location>
</feature>
<evidence type="ECO:0000313" key="6">
    <source>
        <dbReference type="Proteomes" id="UP000053105"/>
    </source>
</evidence>
<dbReference type="InterPro" id="IPR037977">
    <property type="entry name" value="CBD_Afadin"/>
</dbReference>
<dbReference type="Gene3D" id="2.30.42.10">
    <property type="match status" value="1"/>
</dbReference>
<sequence>MATELANKKAEREALRGVIQQWNANRLDLFELSEPNEDLEFHGVMRFYFQDSGQKVATKCIRVASDATSQAVIETLIEKFRPDMRMLSVPEYALYEIHENGEERKLGLEEKPLLVQLNWHIDDREGRFLLRRIDDKTNAQGVGFSSSDGSSFRRKLSKREKKQMKKQEKLSRLKSLEQDENAIPVDQNGVAEKLYTASFTRSISNPEAVMRRRRQQKLERKLQQFRSKDGGPDTGGTLKIYGEALCKDVPYKTLLLSVRDSAVQVVREMLTKYGLEKVDPQQYCLVQVNSENNMNGGTQQEYILDDDECPLAILMNHPSARGSIMFHVRRRPSDYVPRKRKKKPSGKWNEVDYRYEDERLPFSLELNPDGNEIANGAGVRHRLQPNAAEMGSERSISIHPSSPSKSTSVPAAAVATVCHTRSPTHPPESTHNYETTFDLDGNVETASLTSSRDGNRTLQNDRQPRGMDPILPAVLEFLEETEETFFHAVITDVEPSAPQFKLAPTYTLYLAARYRASTHYRPELQPTERAHRLTVMLANVASMIQRVIQERYMDTSSLALWLANGSELLHMLKNDRHVGAFSTRAQDILTEAVHTAFASLVRCISLELAPAMSQFMADADEPAKEAGILQIFSSTMALLRRCRVNAALTIQLFSHLFHTINATAFNALVSNANLCVRWFGRRLKGRLNALETWAERQGLELASQCHLATIMQATHLLQAPKYNAEELATLSSTCFKLNSLQVRALLQKYQPAADEPRLPAELIENVVKVAESVADTLARADGREIRLEEEPTLALALLLPEDGYSCEVIRGVPPGLAEFLTPLQRDGLCRMAPQPTSSGYWTIYMIDHNNFRSPSAMSNRSGGYSCHAGPTGAQPEIHVIKLHKSTSGMGLSIVAAKGAGQDRLGIYIKSVVAGGAADADGRLTAGDQLLKVDGQSLVGITQEKAAEYLVRTGPIVTLEVAKQGAIYHGLATLLSQPSPVMTRGAYVFVRSFIRSNYNNHPKNFY</sequence>
<dbReference type="InterPro" id="IPR029071">
    <property type="entry name" value="Ubiquitin-like_domsf"/>
</dbReference>
<dbReference type="SMART" id="SM00228">
    <property type="entry name" value="PDZ"/>
    <property type="match status" value="1"/>
</dbReference>
<dbReference type="CDD" id="cd15471">
    <property type="entry name" value="Myo5p-like_CBD_afadin"/>
    <property type="match status" value="1"/>
</dbReference>
<dbReference type="SUPFAM" id="SSF54236">
    <property type="entry name" value="Ubiquitin-like"/>
    <property type="match status" value="2"/>
</dbReference>
<feature type="compositionally biased region" description="Polar residues" evidence="1">
    <location>
        <begin position="446"/>
        <end position="461"/>
    </location>
</feature>
<dbReference type="PROSITE" id="PS50106">
    <property type="entry name" value="PDZ"/>
    <property type="match status" value="1"/>
</dbReference>
<dbReference type="AlphaFoldDB" id="A0A0M8ZQR9"/>
<dbReference type="STRING" id="166423.A0A0M8ZQR9"/>
<evidence type="ECO:0000259" key="2">
    <source>
        <dbReference type="PROSITE" id="PS50106"/>
    </source>
</evidence>
<evidence type="ECO:0000256" key="1">
    <source>
        <dbReference type="SAM" id="MobiDB-lite"/>
    </source>
</evidence>
<feature type="region of interest" description="Disordered" evidence="1">
    <location>
        <begin position="446"/>
        <end position="466"/>
    </location>
</feature>
<reference evidence="5 6" key="1">
    <citation type="submission" date="2015-07" db="EMBL/GenBank/DDBJ databases">
        <title>The genome of Melipona quadrifasciata.</title>
        <authorList>
            <person name="Pan H."/>
            <person name="Kapheim K."/>
        </authorList>
    </citation>
    <scope>NUCLEOTIDE SEQUENCE [LARGE SCALE GENOMIC DNA]</scope>
    <source>
        <strain evidence="5">0111107301</strain>
        <tissue evidence="5">Whole body</tissue>
    </source>
</reference>